<reference evidence="3" key="1">
    <citation type="journal article" date="2019" name="Int. J. Syst. Evol. Microbiol.">
        <title>The Global Catalogue of Microorganisms (GCM) 10K type strain sequencing project: providing services to taxonomists for standard genome sequencing and annotation.</title>
        <authorList>
            <consortium name="The Broad Institute Genomics Platform"/>
            <consortium name="The Broad Institute Genome Sequencing Center for Infectious Disease"/>
            <person name="Wu L."/>
            <person name="Ma J."/>
        </authorList>
    </citation>
    <scope>NUCLEOTIDE SEQUENCE [LARGE SCALE GENOMIC DNA]</scope>
    <source>
        <strain evidence="3">JCM 17125</strain>
    </source>
</reference>
<sequence length="447" mass="46273">MTSATTPASSPPLPASVRRGYGLGSVATGSFGTVPGLLLLPYLTDRLGVPAAAAGVIVFAPKAWDVVLNPVAGRISDRSTHPDGRRRPFLIRAGLLLAAAFAILFLGPTAPQWLAAGWVAVAYLGCATAYSFFQVPYVAMPAEITDDYDERTRLMTWRVAILALAILVSGGASPAIRDALGPDWGYRAVGFFVAALIALGAWGAWRCTRSAPVRAGVTTSATFGDQLRIIRSDRPFRLLLTTFVLQALATGAMLAGVDYVARWVIGTPLSATLLFVCFVAPALVVTPLWQRFGTARGKQPGYLVASLLLGGGALALVLLRSLPEAAVYACVAVVGVGYAGAQMFPLAMLADVASRTAEARTRVGLYTGVWTAGETLGLALGPAVYAAVLALGGYVSSTDGSVPQSSSALTAIALGFSLVPAVLVAVSLLALRRFTLSPPLASAGGPR</sequence>
<dbReference type="Pfam" id="PF13347">
    <property type="entry name" value="MFS_2"/>
    <property type="match status" value="1"/>
</dbReference>
<feature type="transmembrane region" description="Helical" evidence="1">
    <location>
        <begin position="238"/>
        <end position="257"/>
    </location>
</feature>
<feature type="transmembrane region" description="Helical" evidence="1">
    <location>
        <begin position="21"/>
        <end position="43"/>
    </location>
</feature>
<keyword evidence="1" id="KW-0812">Transmembrane</keyword>
<feature type="transmembrane region" description="Helical" evidence="1">
    <location>
        <begin position="325"/>
        <end position="351"/>
    </location>
</feature>
<gene>
    <name evidence="2" type="ORF">GCM10022399_06060</name>
</gene>
<keyword evidence="1" id="KW-1133">Transmembrane helix</keyword>
<dbReference type="RefSeq" id="WP_344941300.1">
    <property type="nucleotide sequence ID" value="NZ_BAABDC010000001.1"/>
</dbReference>
<feature type="transmembrane region" description="Helical" evidence="1">
    <location>
        <begin position="89"/>
        <end position="107"/>
    </location>
</feature>
<organism evidence="2 3">
    <name type="scientific">Terrabacter ginsenosidimutans</name>
    <dbReference type="NCBI Taxonomy" id="490575"/>
    <lineage>
        <taxon>Bacteria</taxon>
        <taxon>Bacillati</taxon>
        <taxon>Actinomycetota</taxon>
        <taxon>Actinomycetes</taxon>
        <taxon>Micrococcales</taxon>
        <taxon>Intrasporangiaceae</taxon>
        <taxon>Terrabacter</taxon>
    </lineage>
</organism>
<evidence type="ECO:0000313" key="2">
    <source>
        <dbReference type="EMBL" id="GAA3692593.1"/>
    </source>
</evidence>
<feature type="transmembrane region" description="Helical" evidence="1">
    <location>
        <begin position="301"/>
        <end position="319"/>
    </location>
</feature>
<feature type="transmembrane region" description="Helical" evidence="1">
    <location>
        <begin position="408"/>
        <end position="431"/>
    </location>
</feature>
<dbReference type="PANTHER" id="PTHR11328:SF24">
    <property type="entry name" value="MAJOR FACILITATOR SUPERFAMILY (MFS) PROFILE DOMAIN-CONTAINING PROTEIN"/>
    <property type="match status" value="1"/>
</dbReference>
<feature type="transmembrane region" description="Helical" evidence="1">
    <location>
        <begin position="49"/>
        <end position="68"/>
    </location>
</feature>
<feature type="transmembrane region" description="Helical" evidence="1">
    <location>
        <begin position="113"/>
        <end position="133"/>
    </location>
</feature>
<dbReference type="PANTHER" id="PTHR11328">
    <property type="entry name" value="MAJOR FACILITATOR SUPERFAMILY DOMAIN-CONTAINING PROTEIN"/>
    <property type="match status" value="1"/>
</dbReference>
<evidence type="ECO:0000313" key="3">
    <source>
        <dbReference type="Proteomes" id="UP001501468"/>
    </source>
</evidence>
<dbReference type="InterPro" id="IPR036259">
    <property type="entry name" value="MFS_trans_sf"/>
</dbReference>
<dbReference type="SUPFAM" id="SSF103473">
    <property type="entry name" value="MFS general substrate transporter"/>
    <property type="match status" value="1"/>
</dbReference>
<keyword evidence="3" id="KW-1185">Reference proteome</keyword>
<comment type="caution">
    <text evidence="2">The sequence shown here is derived from an EMBL/GenBank/DDBJ whole genome shotgun (WGS) entry which is preliminary data.</text>
</comment>
<dbReference type="Gene3D" id="1.20.1250.20">
    <property type="entry name" value="MFS general substrate transporter like domains"/>
    <property type="match status" value="2"/>
</dbReference>
<evidence type="ECO:0000256" key="1">
    <source>
        <dbReference type="SAM" id="Phobius"/>
    </source>
</evidence>
<accession>A0ABP7CLB5</accession>
<name>A0ABP7CLB5_9MICO</name>
<dbReference type="InterPro" id="IPR039672">
    <property type="entry name" value="MFS_2"/>
</dbReference>
<feature type="transmembrane region" description="Helical" evidence="1">
    <location>
        <begin position="184"/>
        <end position="205"/>
    </location>
</feature>
<dbReference type="EMBL" id="BAABDC010000001">
    <property type="protein sequence ID" value="GAA3692593.1"/>
    <property type="molecule type" value="Genomic_DNA"/>
</dbReference>
<proteinExistence type="predicted"/>
<feature type="transmembrane region" description="Helical" evidence="1">
    <location>
        <begin position="154"/>
        <end position="172"/>
    </location>
</feature>
<keyword evidence="1" id="KW-0472">Membrane</keyword>
<protein>
    <submittedName>
        <fullName evidence="2">MFS transporter</fullName>
    </submittedName>
</protein>
<feature type="transmembrane region" description="Helical" evidence="1">
    <location>
        <begin position="363"/>
        <end position="388"/>
    </location>
</feature>
<feature type="transmembrane region" description="Helical" evidence="1">
    <location>
        <begin position="269"/>
        <end position="289"/>
    </location>
</feature>
<dbReference type="Proteomes" id="UP001501468">
    <property type="component" value="Unassembled WGS sequence"/>
</dbReference>